<dbReference type="PRINTS" id="PR00080">
    <property type="entry name" value="SDRFAMILY"/>
</dbReference>
<dbReference type="PROSITE" id="PS00061">
    <property type="entry name" value="ADH_SHORT"/>
    <property type="match status" value="1"/>
</dbReference>
<evidence type="ECO:0000313" key="2">
    <source>
        <dbReference type="EMBL" id="MET4581522.1"/>
    </source>
</evidence>
<dbReference type="EMBL" id="JBEPSJ010000001">
    <property type="protein sequence ID" value="MET4581522.1"/>
    <property type="molecule type" value="Genomic_DNA"/>
</dbReference>
<dbReference type="Proteomes" id="UP001549257">
    <property type="component" value="Unassembled WGS sequence"/>
</dbReference>
<dbReference type="Pfam" id="PF13561">
    <property type="entry name" value="adh_short_C2"/>
    <property type="match status" value="1"/>
</dbReference>
<dbReference type="SUPFAM" id="SSF51735">
    <property type="entry name" value="NAD(P)-binding Rossmann-fold domains"/>
    <property type="match status" value="1"/>
</dbReference>
<dbReference type="InterPro" id="IPR050259">
    <property type="entry name" value="SDR"/>
</dbReference>
<comment type="similarity">
    <text evidence="1">Belongs to the short-chain dehydrogenases/reductases (SDR) family.</text>
</comment>
<dbReference type="InterPro" id="IPR002347">
    <property type="entry name" value="SDR_fam"/>
</dbReference>
<dbReference type="PRINTS" id="PR00081">
    <property type="entry name" value="GDHRDH"/>
</dbReference>
<sequence length="266" mass="28380">MELNIAGKTALVSGADSGIGWETARTLLAEGATVVITDIDQTLLDEAAVRLGADDSRLFAFAADVRSLESIAALAERVNEAVGDIDILVQSSGITGAQGLFHEIDDDGWTETLAVDLLGPVRLVRAFLPALRRGGWGRIVFVASEDAVQPYDDELPYCAAKAGVLALAKGLSRSYAREGLLVNAVSPAFIHTPMTDAMMQKRAEENGTSVDEAISSFLDEERPYMELKRRGKPEEVANVIAFLCSDLASFVNGSNYRVDSGSVATI</sequence>
<comment type="caution">
    <text evidence="2">The sequence shown here is derived from an EMBL/GenBank/DDBJ whole genome shotgun (WGS) entry which is preliminary data.</text>
</comment>
<gene>
    <name evidence="2" type="ORF">ABIE21_001012</name>
</gene>
<accession>A0ABV2QKG9</accession>
<evidence type="ECO:0000256" key="1">
    <source>
        <dbReference type="ARBA" id="ARBA00006484"/>
    </source>
</evidence>
<keyword evidence="3" id="KW-1185">Reference proteome</keyword>
<dbReference type="PANTHER" id="PTHR42879:SF2">
    <property type="entry name" value="3-OXOACYL-[ACYL-CARRIER-PROTEIN] REDUCTASE FABG"/>
    <property type="match status" value="1"/>
</dbReference>
<proteinExistence type="inferred from homology"/>
<dbReference type="RefSeq" id="WP_354023690.1">
    <property type="nucleotide sequence ID" value="NZ_JBEPSJ010000001.1"/>
</dbReference>
<dbReference type="Gene3D" id="3.40.50.720">
    <property type="entry name" value="NAD(P)-binding Rossmann-like Domain"/>
    <property type="match status" value="1"/>
</dbReference>
<name>A0ABV2QKG9_9MICO</name>
<dbReference type="InterPro" id="IPR020904">
    <property type="entry name" value="Sc_DH/Rdtase_CS"/>
</dbReference>
<dbReference type="InterPro" id="IPR036291">
    <property type="entry name" value="NAD(P)-bd_dom_sf"/>
</dbReference>
<reference evidence="2 3" key="1">
    <citation type="submission" date="2024-06" db="EMBL/GenBank/DDBJ databases">
        <title>Sorghum-associated microbial communities from plants grown in Nebraska, USA.</title>
        <authorList>
            <person name="Schachtman D."/>
        </authorList>
    </citation>
    <scope>NUCLEOTIDE SEQUENCE [LARGE SCALE GENOMIC DNA]</scope>
    <source>
        <strain evidence="2 3">2857</strain>
    </source>
</reference>
<dbReference type="PANTHER" id="PTHR42879">
    <property type="entry name" value="3-OXOACYL-(ACYL-CARRIER-PROTEIN) REDUCTASE"/>
    <property type="match status" value="1"/>
</dbReference>
<evidence type="ECO:0000313" key="3">
    <source>
        <dbReference type="Proteomes" id="UP001549257"/>
    </source>
</evidence>
<organism evidence="2 3">
    <name type="scientific">Conyzicola nivalis</name>
    <dbReference type="NCBI Taxonomy" id="1477021"/>
    <lineage>
        <taxon>Bacteria</taxon>
        <taxon>Bacillati</taxon>
        <taxon>Actinomycetota</taxon>
        <taxon>Actinomycetes</taxon>
        <taxon>Micrococcales</taxon>
        <taxon>Microbacteriaceae</taxon>
        <taxon>Conyzicola</taxon>
    </lineage>
</organism>
<protein>
    <submittedName>
        <fullName evidence="2">NAD(P)-dependent dehydrogenase (Short-subunit alcohol dehydrogenase family)</fullName>
    </submittedName>
</protein>